<dbReference type="EMBL" id="JBEXZR010000028">
    <property type="protein sequence ID" value="MEU0710787.1"/>
    <property type="molecule type" value="Genomic_DNA"/>
</dbReference>
<evidence type="ECO:0000313" key="2">
    <source>
        <dbReference type="Proteomes" id="UP001550378"/>
    </source>
</evidence>
<comment type="caution">
    <text evidence="1">The sequence shown here is derived from an EMBL/GenBank/DDBJ whole genome shotgun (WGS) entry which is preliminary data.</text>
</comment>
<proteinExistence type="predicted"/>
<evidence type="ECO:0000313" key="1">
    <source>
        <dbReference type="EMBL" id="MEU0710787.1"/>
    </source>
</evidence>
<reference evidence="1 2" key="1">
    <citation type="submission" date="2024-06" db="EMBL/GenBank/DDBJ databases">
        <title>The Natural Products Discovery Center: Release of the First 8490 Sequenced Strains for Exploring Actinobacteria Biosynthetic Diversity.</title>
        <authorList>
            <person name="Kalkreuter E."/>
            <person name="Kautsar S.A."/>
            <person name="Yang D."/>
            <person name="Bader C.D."/>
            <person name="Teijaro C.N."/>
            <person name="Fluegel L."/>
            <person name="Davis C.M."/>
            <person name="Simpson J.R."/>
            <person name="Lauterbach L."/>
            <person name="Steele A.D."/>
            <person name="Gui C."/>
            <person name="Meng S."/>
            <person name="Li G."/>
            <person name="Viehrig K."/>
            <person name="Ye F."/>
            <person name="Su P."/>
            <person name="Kiefer A.F."/>
            <person name="Nichols A."/>
            <person name="Cepeda A.J."/>
            <person name="Yan W."/>
            <person name="Fan B."/>
            <person name="Jiang Y."/>
            <person name="Adhikari A."/>
            <person name="Zheng C.-J."/>
            <person name="Schuster L."/>
            <person name="Cowan T.M."/>
            <person name="Smanski M.J."/>
            <person name="Chevrette M.G."/>
            <person name="De Carvalho L.P.S."/>
            <person name="Shen B."/>
        </authorList>
    </citation>
    <scope>NUCLEOTIDE SEQUENCE [LARGE SCALE GENOMIC DNA]</scope>
    <source>
        <strain evidence="1 2">NPDC006337</strain>
    </source>
</reference>
<gene>
    <name evidence="1" type="ORF">ABZ508_25830</name>
</gene>
<name>A0ABV2WBS4_9ACTN</name>
<accession>A0ABV2WBS4</accession>
<sequence>MVSEAGETSTEPGRPVWLLNPLESVGPLHFGMSADEVRAALPEAFELKHFSAEPFFPDIYGLQLGFRPAVPAVYTYFNRVDRLFCVAADAAHGPRVTLDGLELTGREPAMLEDTVLGLYSSGAHSVSYGPRGNPGINGVGMVLRVQDTANGVLTRPVLVGRDWADRCTDDWEGAIPECEWLGRQWRVHNGSDVWPPPGHVTKWPSGWTPPF</sequence>
<keyword evidence="2" id="KW-1185">Reference proteome</keyword>
<dbReference type="Proteomes" id="UP001550378">
    <property type="component" value="Unassembled WGS sequence"/>
</dbReference>
<protein>
    <submittedName>
        <fullName evidence="1">Uncharacterized protein</fullName>
    </submittedName>
</protein>
<dbReference type="RefSeq" id="WP_359652171.1">
    <property type="nucleotide sequence ID" value="NZ_JBEXZP010000001.1"/>
</dbReference>
<organism evidence="1 2">
    <name type="scientific">Streptomyces lavendulocolor</name>
    <dbReference type="NCBI Taxonomy" id="67316"/>
    <lineage>
        <taxon>Bacteria</taxon>
        <taxon>Bacillati</taxon>
        <taxon>Actinomycetota</taxon>
        <taxon>Actinomycetes</taxon>
        <taxon>Kitasatosporales</taxon>
        <taxon>Streptomycetaceae</taxon>
        <taxon>Streptomyces</taxon>
    </lineage>
</organism>